<dbReference type="EMBL" id="JAYFUL010000006">
    <property type="protein sequence ID" value="MEA5257168.1"/>
    <property type="molecule type" value="Genomic_DNA"/>
</dbReference>
<dbReference type="Proteomes" id="UP001304671">
    <property type="component" value="Unassembled WGS sequence"/>
</dbReference>
<evidence type="ECO:0000313" key="1">
    <source>
        <dbReference type="EMBL" id="MEA5257168.1"/>
    </source>
</evidence>
<comment type="caution">
    <text evidence="1">The sequence shown here is derived from an EMBL/GenBank/DDBJ whole genome shotgun (WGS) entry which is preliminary data.</text>
</comment>
<proteinExistence type="predicted"/>
<organism evidence="1 2">
    <name type="scientific">Arcicella aquatica</name>
    <dbReference type="NCBI Taxonomy" id="217141"/>
    <lineage>
        <taxon>Bacteria</taxon>
        <taxon>Pseudomonadati</taxon>
        <taxon>Bacteroidota</taxon>
        <taxon>Cytophagia</taxon>
        <taxon>Cytophagales</taxon>
        <taxon>Flectobacillaceae</taxon>
        <taxon>Arcicella</taxon>
    </lineage>
</organism>
<reference evidence="1 2" key="1">
    <citation type="submission" date="2023-12" db="EMBL/GenBank/DDBJ databases">
        <title>Novel species of the genus Arcicella isolated from rivers.</title>
        <authorList>
            <person name="Lu H."/>
        </authorList>
    </citation>
    <scope>NUCLEOTIDE SEQUENCE [LARGE SCALE GENOMIC DNA]</scope>
    <source>
        <strain evidence="1 2">LMG 21963</strain>
    </source>
</reference>
<evidence type="ECO:0000313" key="2">
    <source>
        <dbReference type="Proteomes" id="UP001304671"/>
    </source>
</evidence>
<keyword evidence="2" id="KW-1185">Reference proteome</keyword>
<dbReference type="RefSeq" id="WP_323247365.1">
    <property type="nucleotide sequence ID" value="NZ_JAYFUL010000006.1"/>
</dbReference>
<name>A0ABU5QJF5_9BACT</name>
<sequence length="130" mass="14886">MKLKKILYTWLLISLITTVCNGQLIQRSTTDSLRKLIPKGYVLLTEDGAREALKAKVDATIYKLQLGIKDSVLVEKDIIISAKNEEIRQREFISIESEKALKKANRQLTFKTIEVWTLRAALVLKILSVW</sequence>
<protein>
    <submittedName>
        <fullName evidence="1">Uncharacterized protein</fullName>
    </submittedName>
</protein>
<accession>A0ABU5QJF5</accession>
<gene>
    <name evidence="1" type="ORF">VB264_05175</name>
</gene>